<keyword evidence="1" id="KW-1133">Transmembrane helix</keyword>
<protein>
    <submittedName>
        <fullName evidence="3">Uncharacterized protein</fullName>
    </submittedName>
</protein>
<dbReference type="KEGG" id="spla:CP981_11225"/>
<evidence type="ECO:0000256" key="1">
    <source>
        <dbReference type="SAM" id="Phobius"/>
    </source>
</evidence>
<dbReference type="Proteomes" id="UP000194225">
    <property type="component" value="Unassembled WGS sequence"/>
</dbReference>
<keyword evidence="1" id="KW-0812">Transmembrane</keyword>
<evidence type="ECO:0000313" key="3">
    <source>
        <dbReference type="EMBL" id="QEV52161.1"/>
    </source>
</evidence>
<keyword evidence="4" id="KW-1185">Reference proteome</keyword>
<evidence type="ECO:0000313" key="5">
    <source>
        <dbReference type="Proteomes" id="UP000325458"/>
    </source>
</evidence>
<dbReference type="GeneID" id="90923875"/>
<evidence type="ECO:0000313" key="4">
    <source>
        <dbReference type="Proteomes" id="UP000194225"/>
    </source>
</evidence>
<reference evidence="3 5" key="2">
    <citation type="submission" date="2017-09" db="EMBL/GenBank/DDBJ databases">
        <authorList>
            <person name="Lee N."/>
            <person name="Cho B.-K."/>
        </authorList>
    </citation>
    <scope>NUCLEOTIDE SEQUENCE [LARGE SCALE GENOMIC DNA]</scope>
    <source>
        <strain evidence="3 5">ATCC 23948</strain>
    </source>
</reference>
<proteinExistence type="predicted"/>
<gene>
    <name evidence="2" type="ORF">BG653_06986</name>
    <name evidence="3" type="ORF">CP981_11225</name>
</gene>
<keyword evidence="1" id="KW-0472">Membrane</keyword>
<feature type="transmembrane region" description="Helical" evidence="1">
    <location>
        <begin position="29"/>
        <end position="52"/>
    </location>
</feature>
<accession>A0AAE6NIG8</accession>
<evidence type="ECO:0000313" key="2">
    <source>
        <dbReference type="EMBL" id="OSY35961.1"/>
    </source>
</evidence>
<reference evidence="2 4" key="1">
    <citation type="submission" date="2016-09" db="EMBL/GenBank/DDBJ databases">
        <title>Streptomyces platensis DSM40041, a candidate organism with high potential of specific P450 cytochromes.</title>
        <authorList>
            <person name="Grumaz C."/>
            <person name="Vainshtein Y."/>
            <person name="Kirstahler P."/>
            <person name="Sohn K."/>
        </authorList>
    </citation>
    <scope>NUCLEOTIDE SEQUENCE [LARGE SCALE GENOMIC DNA]</scope>
    <source>
        <strain evidence="2 4">DSM 40041</strain>
    </source>
</reference>
<name>A0AAE6NIG8_STRPT</name>
<dbReference type="AlphaFoldDB" id="A0AAE6NIG8"/>
<dbReference type="EMBL" id="MIGA01000084">
    <property type="protein sequence ID" value="OSY35961.1"/>
    <property type="molecule type" value="Genomic_DNA"/>
</dbReference>
<dbReference type="RefSeq" id="WP_085928393.1">
    <property type="nucleotide sequence ID" value="NZ_BAABSS010000096.1"/>
</dbReference>
<organism evidence="3 5">
    <name type="scientific">Streptomyces platensis</name>
    <dbReference type="NCBI Taxonomy" id="58346"/>
    <lineage>
        <taxon>Bacteria</taxon>
        <taxon>Bacillati</taxon>
        <taxon>Actinomycetota</taxon>
        <taxon>Actinomycetes</taxon>
        <taxon>Kitasatosporales</taxon>
        <taxon>Streptomycetaceae</taxon>
        <taxon>Streptomyces</taxon>
    </lineage>
</organism>
<sequence length="67" mass="6747">MVLSISGIVLTLVITAVMLHTRYLRLGGALVAACLGYFLATSGAAPAINGFFTSLAKAIAALGHSLG</sequence>
<dbReference type="EMBL" id="CP023691">
    <property type="protein sequence ID" value="QEV52161.1"/>
    <property type="molecule type" value="Genomic_DNA"/>
</dbReference>
<dbReference type="Proteomes" id="UP000325458">
    <property type="component" value="Chromosome"/>
</dbReference>